<evidence type="ECO:0000256" key="1">
    <source>
        <dbReference type="ARBA" id="ARBA00022741"/>
    </source>
</evidence>
<proteinExistence type="inferred from homology"/>
<dbReference type="Pfam" id="PF00069">
    <property type="entry name" value="Pkinase"/>
    <property type="match status" value="1"/>
</dbReference>
<dbReference type="InterPro" id="IPR045269">
    <property type="entry name" value="Atg1-like"/>
</dbReference>
<dbReference type="SUPFAM" id="SSF56112">
    <property type="entry name" value="Protein kinase-like (PK-like)"/>
    <property type="match status" value="1"/>
</dbReference>
<keyword evidence="8" id="KW-1185">Reference proteome</keyword>
<feature type="binding site" evidence="3">
    <location>
        <position position="62"/>
    </location>
    <ligand>
        <name>ATP</name>
        <dbReference type="ChEBI" id="CHEBI:30616"/>
    </ligand>
</feature>
<evidence type="ECO:0000313" key="8">
    <source>
        <dbReference type="Proteomes" id="UP001057375"/>
    </source>
</evidence>
<name>A0ABQ5KU43_9EUKA</name>
<organism evidence="7 8">
    <name type="scientific">Aduncisulcus paluster</name>
    <dbReference type="NCBI Taxonomy" id="2918883"/>
    <lineage>
        <taxon>Eukaryota</taxon>
        <taxon>Metamonada</taxon>
        <taxon>Carpediemonas-like organisms</taxon>
        <taxon>Aduncisulcus</taxon>
    </lineage>
</organism>
<dbReference type="PROSITE" id="PS00107">
    <property type="entry name" value="PROTEIN_KINASE_ATP"/>
    <property type="match status" value="1"/>
</dbReference>
<dbReference type="InterPro" id="IPR008271">
    <property type="entry name" value="Ser/Thr_kinase_AS"/>
</dbReference>
<dbReference type="PROSITE" id="PS50011">
    <property type="entry name" value="PROTEIN_KINASE_DOM"/>
    <property type="match status" value="1"/>
</dbReference>
<keyword evidence="1 3" id="KW-0547">Nucleotide-binding</keyword>
<dbReference type="EMBL" id="BQXS01011003">
    <property type="protein sequence ID" value="GKT35511.1"/>
    <property type="molecule type" value="Genomic_DNA"/>
</dbReference>
<evidence type="ECO:0000313" key="7">
    <source>
        <dbReference type="EMBL" id="GKT35511.1"/>
    </source>
</evidence>
<evidence type="ECO:0000256" key="3">
    <source>
        <dbReference type="PROSITE-ProRule" id="PRU10141"/>
    </source>
</evidence>
<dbReference type="PANTHER" id="PTHR24348">
    <property type="entry name" value="SERINE/THREONINE-PROTEIN KINASE UNC-51-RELATED"/>
    <property type="match status" value="1"/>
</dbReference>
<dbReference type="InterPro" id="IPR000719">
    <property type="entry name" value="Prot_kinase_dom"/>
</dbReference>
<dbReference type="PROSITE" id="PS00108">
    <property type="entry name" value="PROTEIN_KINASE_ST"/>
    <property type="match status" value="1"/>
</dbReference>
<comment type="similarity">
    <text evidence="4">Belongs to the protein kinase superfamily.</text>
</comment>
<dbReference type="Proteomes" id="UP001057375">
    <property type="component" value="Unassembled WGS sequence"/>
</dbReference>
<gene>
    <name evidence="7" type="ORF">ADUPG1_008658</name>
</gene>
<comment type="caution">
    <text evidence="7">The sequence shown here is derived from an EMBL/GenBank/DDBJ whole genome shotgun (WGS) entry which is preliminary data.</text>
</comment>
<dbReference type="Gene3D" id="1.10.510.10">
    <property type="entry name" value="Transferase(Phosphotransferase) domain 1"/>
    <property type="match status" value="1"/>
</dbReference>
<evidence type="ECO:0000256" key="4">
    <source>
        <dbReference type="RuleBase" id="RU000304"/>
    </source>
</evidence>
<keyword evidence="2 3" id="KW-0067">ATP-binding</keyword>
<keyword evidence="4" id="KW-0418">Kinase</keyword>
<keyword evidence="4" id="KW-0723">Serine/threonine-protein kinase</keyword>
<dbReference type="PANTHER" id="PTHR24348:SF72">
    <property type="entry name" value="SERINE_THREONINE PROTEIN KINASE"/>
    <property type="match status" value="1"/>
</dbReference>
<dbReference type="SMART" id="SM00220">
    <property type="entry name" value="S_TKc"/>
    <property type="match status" value="1"/>
</dbReference>
<feature type="non-terminal residue" evidence="7">
    <location>
        <position position="472"/>
    </location>
</feature>
<feature type="domain" description="Protein kinase" evidence="6">
    <location>
        <begin position="33"/>
        <end position="304"/>
    </location>
</feature>
<evidence type="ECO:0000259" key="6">
    <source>
        <dbReference type="PROSITE" id="PS50011"/>
    </source>
</evidence>
<sequence length="472" mass="51793">MPKKSKRDTSSSYVTTKNAEGKTTAVTSGDDSFLVGHSLGKGMYGTVRYAIRKEDGREFALKILNKSYLKKYSTQQHDLLDTVFREIAVLQRLDHPHICNLYKVIQSPTRNRIFLVLELCEGKIANIKEFIHNNTLRLITRPQPLQHVRKIIRSLAKVLKYLESMGLIHGDIKPSNIMIGQDDKIKLVDFSLVSLIGKPLNFLSSPAFQAPEVIKGERITSISSEVWSMGITIFLLVFGVHPFEVNHGSVGDDVVEMLKQSMTVNKLVFPAPCPPFLKDLLSQMLEKNPAKRITPGGILKHPFVMEPSKSDDIKYTPADGPPTIMVTDSSSSTPSPASTVPSLLEPFTVPFVDAFEEQQSQLQLQQQLQDMFDMRHSLSVDSLQPFSGHSVGPGPHGSPSTAIDYKVSSPGQIPFIMPHYDMGRSPHSPSPGMDGAGMGGMDQSSAHIPLPTIPLPLPTTSSSGSTAGLIMP</sequence>
<evidence type="ECO:0000256" key="2">
    <source>
        <dbReference type="ARBA" id="ARBA00022840"/>
    </source>
</evidence>
<keyword evidence="4" id="KW-0808">Transferase</keyword>
<feature type="region of interest" description="Disordered" evidence="5">
    <location>
        <begin position="1"/>
        <end position="21"/>
    </location>
</feature>
<dbReference type="InterPro" id="IPR011009">
    <property type="entry name" value="Kinase-like_dom_sf"/>
</dbReference>
<accession>A0ABQ5KU43</accession>
<evidence type="ECO:0000256" key="5">
    <source>
        <dbReference type="SAM" id="MobiDB-lite"/>
    </source>
</evidence>
<reference evidence="7" key="1">
    <citation type="submission" date="2022-03" db="EMBL/GenBank/DDBJ databases">
        <title>Draft genome sequence of Aduncisulcus paluster, a free-living microaerophilic Fornicata.</title>
        <authorList>
            <person name="Yuyama I."/>
            <person name="Kume K."/>
            <person name="Tamura T."/>
            <person name="Inagaki Y."/>
            <person name="Hashimoto T."/>
        </authorList>
    </citation>
    <scope>NUCLEOTIDE SEQUENCE</scope>
    <source>
        <strain evidence="7">NY0171</strain>
    </source>
</reference>
<dbReference type="InterPro" id="IPR017441">
    <property type="entry name" value="Protein_kinase_ATP_BS"/>
</dbReference>
<protein>
    <recommendedName>
        <fullName evidence="6">Protein kinase domain-containing protein</fullName>
    </recommendedName>
</protein>